<dbReference type="Proteomes" id="UP001500979">
    <property type="component" value="Unassembled WGS sequence"/>
</dbReference>
<evidence type="ECO:0008006" key="4">
    <source>
        <dbReference type="Google" id="ProtNLM"/>
    </source>
</evidence>
<organism evidence="2 3">
    <name type="scientific">Saccharopolyspora taberi</name>
    <dbReference type="NCBI Taxonomy" id="60895"/>
    <lineage>
        <taxon>Bacteria</taxon>
        <taxon>Bacillati</taxon>
        <taxon>Actinomycetota</taxon>
        <taxon>Actinomycetes</taxon>
        <taxon>Pseudonocardiales</taxon>
        <taxon>Pseudonocardiaceae</taxon>
        <taxon>Saccharopolyspora</taxon>
    </lineage>
</organism>
<dbReference type="EMBL" id="BAAAUX010000001">
    <property type="protein sequence ID" value="GAA2772652.1"/>
    <property type="molecule type" value="Genomic_DNA"/>
</dbReference>
<accession>A0ABN3UZA3</accession>
<keyword evidence="1" id="KW-0812">Transmembrane</keyword>
<evidence type="ECO:0000256" key="1">
    <source>
        <dbReference type="SAM" id="Phobius"/>
    </source>
</evidence>
<keyword evidence="3" id="KW-1185">Reference proteome</keyword>
<comment type="caution">
    <text evidence="2">The sequence shown here is derived from an EMBL/GenBank/DDBJ whole genome shotgun (WGS) entry which is preliminary data.</text>
</comment>
<evidence type="ECO:0000313" key="3">
    <source>
        <dbReference type="Proteomes" id="UP001500979"/>
    </source>
</evidence>
<name>A0ABN3UZA3_9PSEU</name>
<feature type="transmembrane region" description="Helical" evidence="1">
    <location>
        <begin position="72"/>
        <end position="93"/>
    </location>
</feature>
<protein>
    <recommendedName>
        <fullName evidence="4">DUF4190 domain-containing protein</fullName>
    </recommendedName>
</protein>
<proteinExistence type="predicted"/>
<reference evidence="2 3" key="1">
    <citation type="journal article" date="2019" name="Int. J. Syst. Evol. Microbiol.">
        <title>The Global Catalogue of Microorganisms (GCM) 10K type strain sequencing project: providing services to taxonomists for standard genome sequencing and annotation.</title>
        <authorList>
            <consortium name="The Broad Institute Genomics Platform"/>
            <consortium name="The Broad Institute Genome Sequencing Center for Infectious Disease"/>
            <person name="Wu L."/>
            <person name="Ma J."/>
        </authorList>
    </citation>
    <scope>NUCLEOTIDE SEQUENCE [LARGE SCALE GENOMIC DNA]</scope>
    <source>
        <strain evidence="2 3">JCM 9383</strain>
    </source>
</reference>
<feature type="transmembrane region" description="Helical" evidence="1">
    <location>
        <begin position="27"/>
        <end position="60"/>
    </location>
</feature>
<evidence type="ECO:0000313" key="2">
    <source>
        <dbReference type="EMBL" id="GAA2772652.1"/>
    </source>
</evidence>
<keyword evidence="1" id="KW-1133">Transmembrane helix</keyword>
<keyword evidence="1" id="KW-0472">Membrane</keyword>
<sequence length="220" mass="22173">MNVPTTPPMHYAPQVAPRNGFGTTALVLGITGAVLALVPIVGVIAWPLVILGLIFGILGMQRARTGAATNKGAAIAGTATSALGLLICIVWAVSFAGAVATTPPATMPLPTPPGLPAEVVSPSVADEPSKTLPVPTPKAGTISGSGTFLVGVDIEPGTYRSAGPLASVIPNCYWARHKDASGDMLSIIANANSQGPAVVKIAASDGAFETNGCQTWEQVK</sequence>
<dbReference type="RefSeq" id="WP_344677209.1">
    <property type="nucleotide sequence ID" value="NZ_BAAAUX010000001.1"/>
</dbReference>
<gene>
    <name evidence="2" type="ORF">GCM10010470_00180</name>
</gene>